<dbReference type="InterPro" id="IPR008936">
    <property type="entry name" value="Rho_GTPase_activation_prot"/>
</dbReference>
<dbReference type="InterPro" id="IPR001251">
    <property type="entry name" value="CRAL-TRIO_dom"/>
</dbReference>
<gene>
    <name evidence="3" type="ORF">SeLEV6574_g06668</name>
    <name evidence="2" type="ORF">SeMB42_g06827</name>
</gene>
<accession>A0A507CE20</accession>
<feature type="domain" description="Rho-GAP" evidence="1">
    <location>
        <begin position="192"/>
        <end position="382"/>
    </location>
</feature>
<dbReference type="AlphaFoldDB" id="A0A507CE20"/>
<dbReference type="PANTHER" id="PTHR45808:SF2">
    <property type="entry name" value="RHO GTPASE-ACTIVATING PROTEIN 68F"/>
    <property type="match status" value="1"/>
</dbReference>
<dbReference type="SUPFAM" id="SSF52087">
    <property type="entry name" value="CRAL/TRIO domain"/>
    <property type="match status" value="1"/>
</dbReference>
<proteinExistence type="predicted"/>
<dbReference type="Proteomes" id="UP000317494">
    <property type="component" value="Unassembled WGS sequence"/>
</dbReference>
<dbReference type="InterPro" id="IPR000198">
    <property type="entry name" value="RhoGAP_dom"/>
</dbReference>
<protein>
    <recommendedName>
        <fullName evidence="1">Rho-GAP domain-containing protein</fullName>
    </recommendedName>
</protein>
<evidence type="ECO:0000259" key="1">
    <source>
        <dbReference type="PROSITE" id="PS50238"/>
    </source>
</evidence>
<dbReference type="Proteomes" id="UP000320475">
    <property type="component" value="Unassembled WGS sequence"/>
</dbReference>
<dbReference type="OrthoDB" id="19923at2759"/>
<dbReference type="SUPFAM" id="SSF48350">
    <property type="entry name" value="GTPase activation domain, GAP"/>
    <property type="match status" value="1"/>
</dbReference>
<dbReference type="VEuPathDB" id="FungiDB:SeMB42_g06827"/>
<keyword evidence="4" id="KW-1185">Reference proteome</keyword>
<dbReference type="EMBL" id="QEAN01000413">
    <property type="protein sequence ID" value="TPX37872.1"/>
    <property type="molecule type" value="Genomic_DNA"/>
</dbReference>
<name>A0A507CE20_9FUNG</name>
<dbReference type="GO" id="GO:0005737">
    <property type="term" value="C:cytoplasm"/>
    <property type="evidence" value="ECO:0007669"/>
    <property type="project" value="TreeGrafter"/>
</dbReference>
<evidence type="ECO:0000313" key="5">
    <source>
        <dbReference type="Proteomes" id="UP000320475"/>
    </source>
</evidence>
<evidence type="ECO:0000313" key="3">
    <source>
        <dbReference type="EMBL" id="TPX40330.1"/>
    </source>
</evidence>
<dbReference type="Pfam" id="PF00620">
    <property type="entry name" value="RhoGAP"/>
    <property type="match status" value="1"/>
</dbReference>
<comment type="caution">
    <text evidence="2">The sequence shown here is derived from an EMBL/GenBank/DDBJ whole genome shotgun (WGS) entry which is preliminary data.</text>
</comment>
<dbReference type="GO" id="GO:0005096">
    <property type="term" value="F:GTPase activator activity"/>
    <property type="evidence" value="ECO:0007669"/>
    <property type="project" value="TreeGrafter"/>
</dbReference>
<dbReference type="PROSITE" id="PS50238">
    <property type="entry name" value="RHOGAP"/>
    <property type="match status" value="1"/>
</dbReference>
<dbReference type="CDD" id="cd00159">
    <property type="entry name" value="RhoGAP"/>
    <property type="match status" value="1"/>
</dbReference>
<dbReference type="InterPro" id="IPR036865">
    <property type="entry name" value="CRAL-TRIO_dom_sf"/>
</dbReference>
<dbReference type="Gene3D" id="1.10.555.10">
    <property type="entry name" value="Rho GTPase activation protein"/>
    <property type="match status" value="1"/>
</dbReference>
<dbReference type="Pfam" id="PF13716">
    <property type="entry name" value="CRAL_TRIO_2"/>
    <property type="match status" value="1"/>
</dbReference>
<dbReference type="CDD" id="cd00170">
    <property type="entry name" value="SEC14"/>
    <property type="match status" value="1"/>
</dbReference>
<evidence type="ECO:0000313" key="4">
    <source>
        <dbReference type="Proteomes" id="UP000317494"/>
    </source>
</evidence>
<dbReference type="PANTHER" id="PTHR45808">
    <property type="entry name" value="RHO GTPASE-ACTIVATING PROTEIN 68F"/>
    <property type="match status" value="1"/>
</dbReference>
<dbReference type="Gene3D" id="3.40.525.10">
    <property type="entry name" value="CRAL-TRIO lipid binding domain"/>
    <property type="match status" value="1"/>
</dbReference>
<evidence type="ECO:0000313" key="2">
    <source>
        <dbReference type="EMBL" id="TPX37872.1"/>
    </source>
</evidence>
<dbReference type="EMBL" id="QEAM01000396">
    <property type="protein sequence ID" value="TPX40330.1"/>
    <property type="molecule type" value="Genomic_DNA"/>
</dbReference>
<organism evidence="2 4">
    <name type="scientific">Synchytrium endobioticum</name>
    <dbReference type="NCBI Taxonomy" id="286115"/>
    <lineage>
        <taxon>Eukaryota</taxon>
        <taxon>Fungi</taxon>
        <taxon>Fungi incertae sedis</taxon>
        <taxon>Chytridiomycota</taxon>
        <taxon>Chytridiomycota incertae sedis</taxon>
        <taxon>Chytridiomycetes</taxon>
        <taxon>Synchytriales</taxon>
        <taxon>Synchytriaceae</taxon>
        <taxon>Synchytrium</taxon>
    </lineage>
</organism>
<reference evidence="4 5" key="1">
    <citation type="journal article" date="2019" name="Sci. Rep.">
        <title>Comparative genomics of chytrid fungi reveal insights into the obligate biotrophic and pathogenic lifestyle of Synchytrium endobioticum.</title>
        <authorList>
            <person name="van de Vossenberg B.T.L.H."/>
            <person name="Warris S."/>
            <person name="Nguyen H.D.T."/>
            <person name="van Gent-Pelzer M.P.E."/>
            <person name="Joly D.L."/>
            <person name="van de Geest H.C."/>
            <person name="Bonants P.J.M."/>
            <person name="Smith D.S."/>
            <person name="Levesque C.A."/>
            <person name="van der Lee T.A.J."/>
        </authorList>
    </citation>
    <scope>NUCLEOTIDE SEQUENCE [LARGE SCALE GENOMIC DNA]</scope>
    <source>
        <strain evidence="3 5">LEV6574</strain>
        <strain evidence="2 4">MB42</strain>
    </source>
</reference>
<dbReference type="SMART" id="SM00324">
    <property type="entry name" value="RhoGAP"/>
    <property type="match status" value="1"/>
</dbReference>
<sequence length="441" mass="49089">MTAVAPINRPASEADIELRDLVRKKLILEAGVDFESKPIVSLYACHLPDPRQTNYDRLLELIKARLDEFVESDYVLVLFSAGAAHHPPWTWLYAAYKQLGRKYRKNLKNLYIVHPNMITKVLLQVMGAVISPKFFKKVVTVQSLSQLECLIPMKHLVVPDVITEINIKFEPKAASSQASNSQMAGPKRFFGARLDDVMGKNGELGVPVVIADSIAHIRQGDNLRTEGLFRRSPASHKLKEVKNAYERGERVDLSQCEDVHVACVLMKMFYRELAQPIFPESTYNALKILTTLGHAAAPHFIRSNILPNLSPPTRILLKATFSLLHDVSLNSSHNLMTPHNLTVVWVANMFRSDNPLDDFAAYTAGGGGLLLMQMIEKYRDIFDDDGILSSAVEVVKTVSLRQSGTGTGSTDASAIRVADHVFVVDDKSADDENGKEKQRGE</sequence>
<dbReference type="GO" id="GO:0007264">
    <property type="term" value="P:small GTPase-mediated signal transduction"/>
    <property type="evidence" value="ECO:0007669"/>
    <property type="project" value="TreeGrafter"/>
</dbReference>
<dbReference type="STRING" id="286115.A0A507CE20"/>